<proteinExistence type="predicted"/>
<name>A0A380DM35_STAAU</name>
<dbReference type="EMBL" id="UHAP01000001">
    <property type="protein sequence ID" value="SUK37627.1"/>
    <property type="molecule type" value="Genomic_DNA"/>
</dbReference>
<reference evidence="1 2" key="1">
    <citation type="submission" date="2018-06" db="EMBL/GenBank/DDBJ databases">
        <authorList>
            <consortium name="Pathogen Informatics"/>
            <person name="Doyle S."/>
        </authorList>
    </citation>
    <scope>NUCLEOTIDE SEQUENCE [LARGE SCALE GENOMIC DNA]</scope>
    <source>
        <strain evidence="1 2">NCTC6133</strain>
    </source>
</reference>
<evidence type="ECO:0000313" key="1">
    <source>
        <dbReference type="EMBL" id="SUK37627.1"/>
    </source>
</evidence>
<dbReference type="Proteomes" id="UP000255091">
    <property type="component" value="Unassembled WGS sequence"/>
</dbReference>
<gene>
    <name evidence="1" type="ORF">NCTC6133_01018</name>
</gene>
<sequence>MMKIKVEKIMKIDELIKWARENPELSKGKNFFTTGNGDDIVRFQKDTNECTTSVCVPLDASFEVEFEEVVTKDTVFDKLFEVYEFQEGDYTAISHANISINKRLDEHCFPIKAFYILNDDLTMTLIWKDGRLVE</sequence>
<protein>
    <submittedName>
        <fullName evidence="1">Putative phage PVL protein</fullName>
    </submittedName>
</protein>
<organism evidence="1 2">
    <name type="scientific">Staphylococcus aureus</name>
    <dbReference type="NCBI Taxonomy" id="1280"/>
    <lineage>
        <taxon>Bacteria</taxon>
        <taxon>Bacillati</taxon>
        <taxon>Bacillota</taxon>
        <taxon>Bacilli</taxon>
        <taxon>Bacillales</taxon>
        <taxon>Staphylococcaceae</taxon>
        <taxon>Staphylococcus</taxon>
    </lineage>
</organism>
<evidence type="ECO:0000313" key="2">
    <source>
        <dbReference type="Proteomes" id="UP000255091"/>
    </source>
</evidence>
<accession>A0A380DM35</accession>
<dbReference type="AlphaFoldDB" id="A0A380DM35"/>